<proteinExistence type="predicted"/>
<dbReference type="AlphaFoldDB" id="A0AAE0C9T2"/>
<sequence length="289" mass="31499">MTAQTLDAVLTECINEFKKDNFLNDLAKPLKEVLKKLKEADESLEDEKKAEPLRSDSQKIITLVNAELVKFAARGMLEAETLKVQRCIKACNQGKIALNLTVPSGGELEIPAEALKVSKSPEALASEGEKNSDPFAKTTVTKRDLPYQFQQTADVCEMTVTIRVNPGTKPKDVDVSVHKKSLRVKVKGHALQPVIDGTFPHPVDVDSCMWSLEGNGDKRSLVINLEKTMGGLKWPGLLIEDEEECLEPAAPASAVAPATTQPKGPTNINDFIAEQLKGTDMVPWGQAAQ</sequence>
<organism evidence="2 3">
    <name type="scientific">Cymbomonas tetramitiformis</name>
    <dbReference type="NCBI Taxonomy" id="36881"/>
    <lineage>
        <taxon>Eukaryota</taxon>
        <taxon>Viridiplantae</taxon>
        <taxon>Chlorophyta</taxon>
        <taxon>Pyramimonadophyceae</taxon>
        <taxon>Pyramimonadales</taxon>
        <taxon>Pyramimonadaceae</taxon>
        <taxon>Cymbomonas</taxon>
    </lineage>
</organism>
<dbReference type="Gene3D" id="2.60.40.790">
    <property type="match status" value="1"/>
</dbReference>
<dbReference type="InterPro" id="IPR008978">
    <property type="entry name" value="HSP20-like_chaperone"/>
</dbReference>
<evidence type="ECO:0000259" key="1">
    <source>
        <dbReference type="PROSITE" id="PS51203"/>
    </source>
</evidence>
<name>A0AAE0C9T2_9CHLO</name>
<accession>A0AAE0C9T2</accession>
<dbReference type="GO" id="GO:0051082">
    <property type="term" value="F:unfolded protein binding"/>
    <property type="evidence" value="ECO:0007669"/>
    <property type="project" value="TreeGrafter"/>
</dbReference>
<dbReference type="GO" id="GO:0005737">
    <property type="term" value="C:cytoplasm"/>
    <property type="evidence" value="ECO:0007669"/>
    <property type="project" value="TreeGrafter"/>
</dbReference>
<gene>
    <name evidence="2" type="ORF">CYMTET_40191</name>
</gene>
<keyword evidence="3" id="KW-1185">Reference proteome</keyword>
<dbReference type="Pfam" id="PF04969">
    <property type="entry name" value="CS"/>
    <property type="match status" value="1"/>
</dbReference>
<dbReference type="InterPro" id="IPR037898">
    <property type="entry name" value="NudC_fam"/>
</dbReference>
<dbReference type="PROSITE" id="PS51203">
    <property type="entry name" value="CS"/>
    <property type="match status" value="1"/>
</dbReference>
<dbReference type="CDD" id="cd06467">
    <property type="entry name" value="p23_NUDC_like"/>
    <property type="match status" value="1"/>
</dbReference>
<evidence type="ECO:0000313" key="3">
    <source>
        <dbReference type="Proteomes" id="UP001190700"/>
    </source>
</evidence>
<dbReference type="SUPFAM" id="SSF49764">
    <property type="entry name" value="HSP20-like chaperones"/>
    <property type="match status" value="1"/>
</dbReference>
<dbReference type="Proteomes" id="UP001190700">
    <property type="component" value="Unassembled WGS sequence"/>
</dbReference>
<comment type="caution">
    <text evidence="2">The sequence shown here is derived from an EMBL/GenBank/DDBJ whole genome shotgun (WGS) entry which is preliminary data.</text>
</comment>
<evidence type="ECO:0000313" key="2">
    <source>
        <dbReference type="EMBL" id="KAK3250428.1"/>
    </source>
</evidence>
<dbReference type="GO" id="GO:0006457">
    <property type="term" value="P:protein folding"/>
    <property type="evidence" value="ECO:0007669"/>
    <property type="project" value="TreeGrafter"/>
</dbReference>
<feature type="domain" description="CS" evidence="1">
    <location>
        <begin position="142"/>
        <end position="238"/>
    </location>
</feature>
<dbReference type="InterPro" id="IPR007052">
    <property type="entry name" value="CS_dom"/>
</dbReference>
<protein>
    <recommendedName>
        <fullName evidence="1">CS domain-containing protein</fullName>
    </recommendedName>
</protein>
<reference evidence="2 3" key="1">
    <citation type="journal article" date="2015" name="Genome Biol. Evol.">
        <title>Comparative Genomics of a Bacterivorous Green Alga Reveals Evolutionary Causalities and Consequences of Phago-Mixotrophic Mode of Nutrition.</title>
        <authorList>
            <person name="Burns J.A."/>
            <person name="Paasch A."/>
            <person name="Narechania A."/>
            <person name="Kim E."/>
        </authorList>
    </citation>
    <scope>NUCLEOTIDE SEQUENCE [LARGE SCALE GENOMIC DNA]</scope>
    <source>
        <strain evidence="2 3">PLY_AMNH</strain>
    </source>
</reference>
<dbReference type="PANTHER" id="PTHR12356">
    <property type="entry name" value="NUCLEAR MOVEMENT PROTEIN NUDC"/>
    <property type="match status" value="1"/>
</dbReference>
<dbReference type="EMBL" id="LGRX02026728">
    <property type="protein sequence ID" value="KAK3250428.1"/>
    <property type="molecule type" value="Genomic_DNA"/>
</dbReference>